<comment type="caution">
    <text evidence="1">The sequence shown here is derived from an EMBL/GenBank/DDBJ whole genome shotgun (WGS) entry which is preliminary data.</text>
</comment>
<evidence type="ECO:0000313" key="1">
    <source>
        <dbReference type="EMBL" id="MBA5628523.1"/>
    </source>
</evidence>
<proteinExistence type="predicted"/>
<evidence type="ECO:0000313" key="2">
    <source>
        <dbReference type="Proteomes" id="UP000552241"/>
    </source>
</evidence>
<sequence>MENPFKNIIENQQVPEIIRDHVMKDIRMIKLALDMTDLVSVKYPASIINLLSTTEKKNKKKD</sequence>
<name>A0A838ZR36_9FLAO</name>
<dbReference type="Proteomes" id="UP000552241">
    <property type="component" value="Unassembled WGS sequence"/>
</dbReference>
<keyword evidence="2" id="KW-1185">Reference proteome</keyword>
<gene>
    <name evidence="1" type="ORF">HU137_01915</name>
</gene>
<dbReference type="EMBL" id="JACDZE010000001">
    <property type="protein sequence ID" value="MBA5628523.1"/>
    <property type="molecule type" value="Genomic_DNA"/>
</dbReference>
<accession>A0A838ZR36</accession>
<reference evidence="1 2" key="1">
    <citation type="submission" date="2020-07" db="EMBL/GenBank/DDBJ databases">
        <title>Moheibacter lacus sp. nov., a member of the family Flavobacteriaceae isolated from freshwater lake sediment.</title>
        <authorList>
            <person name="Liu Y."/>
        </authorList>
    </citation>
    <scope>NUCLEOTIDE SEQUENCE [LARGE SCALE GENOMIC DNA]</scope>
    <source>
        <strain evidence="1 2">BDHS18</strain>
    </source>
</reference>
<organism evidence="1 2">
    <name type="scientific">Moheibacter lacus</name>
    <dbReference type="NCBI Taxonomy" id="2745851"/>
    <lineage>
        <taxon>Bacteria</taxon>
        <taxon>Pseudomonadati</taxon>
        <taxon>Bacteroidota</taxon>
        <taxon>Flavobacteriia</taxon>
        <taxon>Flavobacteriales</taxon>
        <taxon>Weeksellaceae</taxon>
        <taxon>Moheibacter</taxon>
    </lineage>
</organism>
<protein>
    <submittedName>
        <fullName evidence="1">Uncharacterized protein</fullName>
    </submittedName>
</protein>
<dbReference type="RefSeq" id="WP_182042118.1">
    <property type="nucleotide sequence ID" value="NZ_JACDZE010000001.1"/>
</dbReference>
<dbReference type="AlphaFoldDB" id="A0A838ZR36"/>